<feature type="domain" description="DUF7507" evidence="8">
    <location>
        <begin position="2258"/>
        <end position="2375"/>
    </location>
</feature>
<evidence type="ECO:0000259" key="6">
    <source>
        <dbReference type="Pfam" id="PF01345"/>
    </source>
</evidence>
<evidence type="ECO:0000256" key="4">
    <source>
        <dbReference type="SAM" id="MobiDB-lite"/>
    </source>
</evidence>
<reference evidence="9 10" key="1">
    <citation type="submission" date="2020-08" db="EMBL/GenBank/DDBJ databases">
        <title>Genomic Encyclopedia of Type Strains, Phase IV (KMG-IV): sequencing the most valuable type-strain genomes for metagenomic binning, comparative biology and taxonomic classification.</title>
        <authorList>
            <person name="Goeker M."/>
        </authorList>
    </citation>
    <scope>NUCLEOTIDE SEQUENCE [LARGE SCALE GENOMIC DNA]</scope>
    <source>
        <strain evidence="9 10">DSM 25620</strain>
    </source>
</reference>
<dbReference type="SUPFAM" id="SSF117074">
    <property type="entry name" value="Hypothetical protein PA1324"/>
    <property type="match status" value="1"/>
</dbReference>
<feature type="compositionally biased region" description="Basic and acidic residues" evidence="4">
    <location>
        <begin position="1856"/>
        <end position="1871"/>
    </location>
</feature>
<evidence type="ECO:0000256" key="5">
    <source>
        <dbReference type="SAM" id="SignalP"/>
    </source>
</evidence>
<feature type="domain" description="DUF11" evidence="6">
    <location>
        <begin position="843"/>
        <end position="976"/>
    </location>
</feature>
<feature type="chain" id="PRO_5030926382" evidence="5">
    <location>
        <begin position="25"/>
        <end position="2711"/>
    </location>
</feature>
<organism evidence="9 10">
    <name type="scientific">Pseudochrobactrum saccharolyticum</name>
    <dbReference type="NCBI Taxonomy" id="354352"/>
    <lineage>
        <taxon>Bacteria</taxon>
        <taxon>Pseudomonadati</taxon>
        <taxon>Pseudomonadota</taxon>
        <taxon>Alphaproteobacteria</taxon>
        <taxon>Hyphomicrobiales</taxon>
        <taxon>Brucellaceae</taxon>
        <taxon>Pseudochrobactrum</taxon>
    </lineage>
</organism>
<gene>
    <name evidence="9" type="ORF">HNQ68_000363</name>
</gene>
<dbReference type="InterPro" id="IPR055354">
    <property type="entry name" value="DUF7507"/>
</dbReference>
<feature type="domain" description="DUF7507" evidence="8">
    <location>
        <begin position="1885"/>
        <end position="1986"/>
    </location>
</feature>
<evidence type="ECO:0000259" key="8">
    <source>
        <dbReference type="Pfam" id="PF24346"/>
    </source>
</evidence>
<dbReference type="Pfam" id="PF01345">
    <property type="entry name" value="DUF11"/>
    <property type="match status" value="6"/>
</dbReference>
<feature type="domain" description="DUF7507" evidence="8">
    <location>
        <begin position="2133"/>
        <end position="2227"/>
    </location>
</feature>
<proteinExistence type="predicted"/>
<feature type="signal peptide" evidence="5">
    <location>
        <begin position="1"/>
        <end position="24"/>
    </location>
</feature>
<dbReference type="Gene3D" id="2.60.40.10">
    <property type="entry name" value="Immunoglobulins"/>
    <property type="match status" value="6"/>
</dbReference>
<dbReference type="InterPro" id="IPR001434">
    <property type="entry name" value="OmcB-like_DUF11"/>
</dbReference>
<feature type="domain" description="DUF7507" evidence="8">
    <location>
        <begin position="1755"/>
        <end position="1872"/>
    </location>
</feature>
<keyword evidence="10" id="KW-1185">Reference proteome</keyword>
<sequence length="2711" mass="287987">MKRLFTVFIMAVFAMFNSLSGVYAQSVTGWTLNINADKQSPLAAGTEIEFAATVNNSDNFPTTPTSVAFTIPASVKFYGLDVDKDVFSGCAPMPAIGVELTNDAIITCEVRILQPQESVTAKIRLSPQKEGVVVFNGKIAKNGAEQNRSITVNKGADLALTLNAPAEVKGGGKVNFTATVKNEGPYPSKGSTLTFPVPSGVVMDQPMENGCTLSGNIVTCEIKQEIEPGQSLDFGFSGQVTVGNSSNIMIDAKVIGNSPLDPNVENNKALANMKVLAGTDVSLSKVRSPQDLILTGSPVEFTLTPQFAGDEPSQATIKDVLPENYEFVGFGDLAGTGWACTLTGREVVCEYTKSADSNYKAPIKINTTAVKATHDGKGAGTSVYNQATITSENEDLDYVGNNIINDGGASIVDPYFDLEADKTGGPDYGLVIVGEEYQYTLKSKNIGNSGFDGKLTIIDRLPENMTVTDVAVPDGWTCSALPMTGPRNFVCETDQYTSEEPLKPGATAGPVTLTVKMEQSGKFTNSMTVSGPKGAEKSDLLGNNTDSIGGNAGSEKEETLADLEIRKTLLTPAIVKAGDPLKFKLEVINHGKALATGVVIDDTLKNIVGGPLGGQATIAVTSSSGIVCTQLSSGATEVQLKCTIASLPVHEAGKLYPFIEISTFAGDEGAQKNTAVVYSTETPDGNQSNNQSSVDYTVEPLTDVTVIKSSSSEKTGAPAGQSLVYTIAARVNDNGLSGADNVVIEDKLPLGVRFVGITENGAICSTSLKEGEVVTSVNNTITCTWVRLENGTQKEVAIEVKPSTGQVGDELVNNATVSTTTEETDKTNNAASVSVEIHAPALDLLVTKTDTVDGEQHDPVEKGSNTTYLIVAKNDGPSDAYNVNIVDTFPVAGFSYDKVEGQSAGLTCLPANVNAGQAGGTLTCSIPVLKAGTEVQFKVQMKSLVRGTYQNKVVITSDETAKNYDRNPANNADDETTTVRVKSDVSVVKKANEPVVDLRQSFTWTLTVESLSGDGLEVAEEVILTDTLPEGMVLTEVPEITSGKGGSCLGVIGTRQIRCELGDMEPAEKTVIKLTTKITDMKAEAMTNAASVATKSFDKNSANNTSSDSVKTVLGGSVSGKIFVDFNEKADFNTGMDTGVDGVTVTLTGKAQHDNEKLTFTVITDSNGNYNFTGVPAGEYQVSYSNVPDSSKYQTGVSVSGTNDYNDSKTSSVNNTTLGSVVIEKDSKSVENNFTLHVTPSVGLSKVANAPVSMGDGTYTVTYTFTAKNLSQEPLKDITLTDVLNGGAQNFGSPSADNVPQPGFYKVTSVSTNSGTLSSAFDGATNTLIVGNAVLQPNATLIATVVVRVNPDKPWKANPLVLTNQADVTAVGEYSGKTGIADKSDNRAGGENYPNRNVPTTVNIVPEAAIKLEKTGARIGGTGEITAGDVIEYTFKVTNTGKTPLFDVVVTDPKTGLVWTANTKIAELAVGASNDTTFKATYVVKQTDIDNGTLENTARTEGTWGDFSGTPQTVTSTDKFDLPLSEPALRFEKKLKQSEVKTPSIVGDKITYEFIVTNTGNTTLNNVVITDELAGVVDSGAFNIGTLAPKTTKTVEAYYLLKLQDINAGKVVNKALATGTYGPDDKKITTPPSEVEVPTYRDPKLTLVKALSSVVPEPAYAGDMLEWTVTATNEGNVTLYNIKVSDPLVGAVIAPASLASLAPGESGTFMVKAPIQQNHLNDGKVVNTAKADFEDPTDPQPPVDSNEVVTPLAHKPSISLEKVAILDGLSNPAKIGDELRYSFTIRNTGNVALNGLVLTDHLEGVVIDAADLTRLETLILQPINAAKDNDAEVQTVVYGTYKLKVADINAGKVENTADVKGVPEHGDKTPVTDDSSTDTPLDRDPSIKLIKTLEASSLPKPAKAGDVIKFNFAVHNTGNVTLEKIRIVDLVTDVQVINQTGWTGPLEPGEVNTDAFTATYALKQSDIDAGTFANTAQVIGSSVNGMPDDVTDISGTDLTNDDKTVVELETSASVTIVKSETHAFSSPTQVGEVITYSFLVTNTGNLTLTNVIVEDPLVGLVPDMPFTIATLLPGDANAVTLTATYKVTQADIEKGEVVNQATVTGDYVDPADKTKKPVTPDVSEEIKVPLEQKPGIAVVKEANSKLTEPAEAGQEIEYTFTVHNTGNMVLNNVVLNDPLAGITPNSFNVGTMQPGEQQVFTATYAITEADIDAEKVINQATVKGTYGDLTTPKDIEDPSGPTVDTDEPTIVPVMPPLPELEIIKKGEWNDANGNGYPEVGETLEFTFDVTNKGNALLNNVTVQDEGPLFAGKRGTNQLSAITPAPVTLKPGESQTFKATYVLAQADIDATAGLPETLTNIALAKGDQRNGKPYESEEDKAKINLPATEPSLVKITKQALLHQVRRGDRVPYIIKVENTSSSNVGLLNIIDTMPSGFRYVEGTATVNGEKTEPEISGRRLSFDRQPMGANSTIEIRLELLVLSSAGPGKHINIATVTDKDGKPVAPDAQAIVEIMSEPVFDCGEIIGTAFDDKNRNGYQDEGEKGLAGVRVATAKGWLITTDEYGRFHVPCAAMPDQRIGSNFIMKLDTRTLPTGYRLTTENPRVVRLTAGKMTKLNFGASISRVVRLDLQDAAFEANRVELKKQWADNLPQLVEVLKQEISVLRLSYKMAGNEQSLAKQRMKHVRKQIGDLWKRKGDNYPLEIETRVEVSK</sequence>
<keyword evidence="3 5" id="KW-0732">Signal</keyword>
<comment type="caution">
    <text evidence="9">The sequence shown here is derived from an EMBL/GenBank/DDBJ whole genome shotgun (WGS) entry which is preliminary data.</text>
</comment>
<dbReference type="Proteomes" id="UP000531231">
    <property type="component" value="Unassembled WGS sequence"/>
</dbReference>
<feature type="domain" description="DUF11" evidence="6">
    <location>
        <begin position="157"/>
        <end position="271"/>
    </location>
</feature>
<feature type="domain" description="DUF7507" evidence="8">
    <location>
        <begin position="1643"/>
        <end position="1740"/>
    </location>
</feature>
<dbReference type="InterPro" id="IPR051172">
    <property type="entry name" value="Chlamydia_OmcB"/>
</dbReference>
<keyword evidence="2" id="KW-0964">Secreted</keyword>
<name>A0A7W8ENG7_9HYPH</name>
<feature type="region of interest" description="Disordered" evidence="4">
    <location>
        <begin position="2228"/>
        <end position="2249"/>
    </location>
</feature>
<dbReference type="InterPro" id="IPR013783">
    <property type="entry name" value="Ig-like_fold"/>
</dbReference>
<dbReference type="Pfam" id="PF17210">
    <property type="entry name" value="SdrD_B"/>
    <property type="match status" value="1"/>
</dbReference>
<comment type="subcellular location">
    <subcellularLocation>
        <location evidence="1">Secreted</location>
    </subcellularLocation>
</comment>
<feature type="domain" description="DUF7507" evidence="8">
    <location>
        <begin position="1526"/>
        <end position="1622"/>
    </location>
</feature>
<feature type="domain" description="DUF11" evidence="6">
    <location>
        <begin position="984"/>
        <end position="1109"/>
    </location>
</feature>
<feature type="domain" description="DUF11" evidence="6">
    <location>
        <begin position="703"/>
        <end position="835"/>
    </location>
</feature>
<feature type="domain" description="DUF7507" evidence="8">
    <location>
        <begin position="1408"/>
        <end position="1503"/>
    </location>
</feature>
<dbReference type="InterPro" id="IPR047589">
    <property type="entry name" value="DUF11_rpt"/>
</dbReference>
<dbReference type="InterPro" id="IPR033764">
    <property type="entry name" value="Sdr_B"/>
</dbReference>
<evidence type="ECO:0000256" key="2">
    <source>
        <dbReference type="ARBA" id="ARBA00022525"/>
    </source>
</evidence>
<evidence type="ECO:0000313" key="10">
    <source>
        <dbReference type="Proteomes" id="UP000531231"/>
    </source>
</evidence>
<feature type="domain" description="DUF11" evidence="6">
    <location>
        <begin position="2393"/>
        <end position="2500"/>
    </location>
</feature>
<feature type="region of interest" description="Disordered" evidence="4">
    <location>
        <begin position="1856"/>
        <end position="1884"/>
    </location>
</feature>
<dbReference type="EMBL" id="JACHIL010000001">
    <property type="protein sequence ID" value="MBB5089851.1"/>
    <property type="molecule type" value="Genomic_DNA"/>
</dbReference>
<evidence type="ECO:0000313" key="9">
    <source>
        <dbReference type="EMBL" id="MBB5089851.1"/>
    </source>
</evidence>
<dbReference type="GO" id="GO:0005576">
    <property type="term" value="C:extracellular region"/>
    <property type="evidence" value="ECO:0007669"/>
    <property type="project" value="UniProtKB-SubCell"/>
</dbReference>
<evidence type="ECO:0000256" key="1">
    <source>
        <dbReference type="ARBA" id="ARBA00004613"/>
    </source>
</evidence>
<dbReference type="PANTHER" id="PTHR34819">
    <property type="entry name" value="LARGE CYSTEINE-RICH PERIPLASMIC PROTEIN OMCB"/>
    <property type="match status" value="1"/>
</dbReference>
<accession>A0A7W8ENG7</accession>
<feature type="domain" description="DUF11" evidence="6">
    <location>
        <begin position="562"/>
        <end position="694"/>
    </location>
</feature>
<dbReference type="RefSeq" id="WP_151158489.1">
    <property type="nucleotide sequence ID" value="NZ_JACHIL010000001.1"/>
</dbReference>
<evidence type="ECO:0000256" key="3">
    <source>
        <dbReference type="ARBA" id="ARBA00022729"/>
    </source>
</evidence>
<evidence type="ECO:0000259" key="7">
    <source>
        <dbReference type="Pfam" id="PF17210"/>
    </source>
</evidence>
<dbReference type="Pfam" id="PF24346">
    <property type="entry name" value="DUF7507"/>
    <property type="match status" value="8"/>
</dbReference>
<feature type="domain" description="SD-repeat containing protein B" evidence="7">
    <location>
        <begin position="1122"/>
        <end position="1224"/>
    </location>
</feature>
<feature type="domain" description="DUF7507" evidence="8">
    <location>
        <begin position="2012"/>
        <end position="2108"/>
    </location>
</feature>
<feature type="region of interest" description="Disordered" evidence="4">
    <location>
        <begin position="524"/>
        <end position="555"/>
    </location>
</feature>
<protein>
    <submittedName>
        <fullName evidence="9">Putative repeat protein (TIGR01451 family)</fullName>
    </submittedName>
</protein>
<dbReference type="NCBIfam" id="TIGR01451">
    <property type="entry name" value="B_ant_repeat"/>
    <property type="match status" value="8"/>
</dbReference>